<dbReference type="GO" id="GO:0007165">
    <property type="term" value="P:signal transduction"/>
    <property type="evidence" value="ECO:0007669"/>
    <property type="project" value="UniProtKB-KW"/>
</dbReference>
<evidence type="ECO:0000313" key="4">
    <source>
        <dbReference type="EMBL" id="SHK01838.1"/>
    </source>
</evidence>
<dbReference type="GO" id="GO:0016020">
    <property type="term" value="C:membrane"/>
    <property type="evidence" value="ECO:0007669"/>
    <property type="project" value="InterPro"/>
</dbReference>
<gene>
    <name evidence="4" type="ORF">SAMN02745123_00402</name>
</gene>
<keyword evidence="1 2" id="KW-0807">Transducer</keyword>
<reference evidence="5" key="1">
    <citation type="submission" date="2016-11" db="EMBL/GenBank/DDBJ databases">
        <authorList>
            <person name="Varghese N."/>
            <person name="Submissions S."/>
        </authorList>
    </citation>
    <scope>NUCLEOTIDE SEQUENCE [LARGE SCALE GENOMIC DNA]</scope>
    <source>
        <strain evidence="5">DSM 10349</strain>
    </source>
</reference>
<keyword evidence="5" id="KW-1185">Reference proteome</keyword>
<organism evidence="4 5">
    <name type="scientific">Desulforamulus aeronauticus DSM 10349</name>
    <dbReference type="NCBI Taxonomy" id="1121421"/>
    <lineage>
        <taxon>Bacteria</taxon>
        <taxon>Bacillati</taxon>
        <taxon>Bacillota</taxon>
        <taxon>Clostridia</taxon>
        <taxon>Eubacteriales</taxon>
        <taxon>Peptococcaceae</taxon>
        <taxon>Desulforamulus</taxon>
    </lineage>
</organism>
<dbReference type="Gene3D" id="1.10.287.950">
    <property type="entry name" value="Methyl-accepting chemotaxis protein"/>
    <property type="match status" value="1"/>
</dbReference>
<dbReference type="RefSeq" id="WP_072910612.1">
    <property type="nucleotide sequence ID" value="NZ_FRAR01000005.1"/>
</dbReference>
<dbReference type="STRING" id="1121421.SAMN02745123_00402"/>
<dbReference type="SMART" id="SM00283">
    <property type="entry name" value="MA"/>
    <property type="match status" value="1"/>
</dbReference>
<name>A0A1M6P1P8_9FIRM</name>
<sequence length="273" mass="29700">MSSRKIEALSEVLDLIKDTFPMDCMITITDRERYLKYLPGKKIDVKVKAGDLLAQGDGIDMALKTGQRSEAMVPKEVFGYPFKAVGLPIIEDGAVVGALGIGFDISTQEEIASISETLAASTEEISSSIEQMSASAQELTAMQNQLTKVAQETENRLQKTDEILKFIRDIAGQTKLLGLNAAIEAARAGEAGRGFHVVADEIRKLSDRSAVSVKDIGDIVKEIRDNTGKLMEFIEQTTEISEGQSEASQYIAKAIEDNARISEKLSIVAKDIL</sequence>
<dbReference type="Pfam" id="PF00015">
    <property type="entry name" value="MCPsignal"/>
    <property type="match status" value="1"/>
</dbReference>
<dbReference type="PROSITE" id="PS50111">
    <property type="entry name" value="CHEMOTAXIS_TRANSDUC_2"/>
    <property type="match status" value="1"/>
</dbReference>
<dbReference type="PANTHER" id="PTHR32089:SF112">
    <property type="entry name" value="LYSOZYME-LIKE PROTEIN-RELATED"/>
    <property type="match status" value="1"/>
</dbReference>
<dbReference type="OrthoDB" id="3192at2"/>
<dbReference type="SUPFAM" id="SSF58104">
    <property type="entry name" value="Methyl-accepting chemotaxis protein (MCP) signaling domain"/>
    <property type="match status" value="1"/>
</dbReference>
<dbReference type="InterPro" id="IPR029151">
    <property type="entry name" value="Sensor-like_sf"/>
</dbReference>
<protein>
    <submittedName>
        <fullName evidence="4">Methyl-accepting chemotaxis protein (MCP) signalling domain-containing protein</fullName>
    </submittedName>
</protein>
<dbReference type="InterPro" id="IPR004089">
    <property type="entry name" value="MCPsignal_dom"/>
</dbReference>
<dbReference type="SUPFAM" id="SSF103190">
    <property type="entry name" value="Sensory domain-like"/>
    <property type="match status" value="1"/>
</dbReference>
<evidence type="ECO:0000256" key="1">
    <source>
        <dbReference type="ARBA" id="ARBA00023224"/>
    </source>
</evidence>
<evidence type="ECO:0000313" key="5">
    <source>
        <dbReference type="Proteomes" id="UP000183997"/>
    </source>
</evidence>
<feature type="domain" description="Methyl-accepting transducer" evidence="3">
    <location>
        <begin position="106"/>
        <end position="273"/>
    </location>
</feature>
<dbReference type="PANTHER" id="PTHR32089">
    <property type="entry name" value="METHYL-ACCEPTING CHEMOTAXIS PROTEIN MCPB"/>
    <property type="match status" value="1"/>
</dbReference>
<proteinExistence type="predicted"/>
<evidence type="ECO:0000256" key="2">
    <source>
        <dbReference type="PROSITE-ProRule" id="PRU00284"/>
    </source>
</evidence>
<evidence type="ECO:0000259" key="3">
    <source>
        <dbReference type="PROSITE" id="PS50111"/>
    </source>
</evidence>
<dbReference type="Proteomes" id="UP000183997">
    <property type="component" value="Unassembled WGS sequence"/>
</dbReference>
<accession>A0A1M6P1P8</accession>
<dbReference type="EMBL" id="FRAR01000005">
    <property type="protein sequence ID" value="SHK01838.1"/>
    <property type="molecule type" value="Genomic_DNA"/>
</dbReference>
<dbReference type="AlphaFoldDB" id="A0A1M6P1P8"/>